<sequence length="85" mass="9889">MTRPTALLRQLLILELIQAHITRELARVKAQMRAEGLHIVERQDGDMDIRIEFRVGDHYDEAVFMRKMLEAEGANRAKRTGMISR</sequence>
<name>A0A1H2YMA6_9BACL</name>
<dbReference type="EMBL" id="FNOJ01000047">
    <property type="protein sequence ID" value="SDX06362.1"/>
    <property type="molecule type" value="Genomic_DNA"/>
</dbReference>
<gene>
    <name evidence="1" type="ORF">SAMN04489725_1471</name>
</gene>
<dbReference type="Proteomes" id="UP000182589">
    <property type="component" value="Unassembled WGS sequence"/>
</dbReference>
<reference evidence="2" key="1">
    <citation type="submission" date="2016-10" db="EMBL/GenBank/DDBJ databases">
        <authorList>
            <person name="Varghese N."/>
        </authorList>
    </citation>
    <scope>NUCLEOTIDE SEQUENCE [LARGE SCALE GENOMIC DNA]</scope>
    <source>
        <strain evidence="2">DSM 12489</strain>
    </source>
</reference>
<dbReference type="Pfam" id="PF26325">
    <property type="entry name" value="YhjD"/>
    <property type="match status" value="1"/>
</dbReference>
<dbReference type="AlphaFoldDB" id="A0A1H2YMA6"/>
<keyword evidence="2" id="KW-1185">Reference proteome</keyword>
<dbReference type="InterPro" id="IPR058600">
    <property type="entry name" value="YhjD-like"/>
</dbReference>
<proteinExistence type="predicted"/>
<accession>A0A1H2YMA6</accession>
<protein>
    <submittedName>
        <fullName evidence="1">Uncharacterized protein</fullName>
    </submittedName>
</protein>
<evidence type="ECO:0000313" key="1">
    <source>
        <dbReference type="EMBL" id="SDX06362.1"/>
    </source>
</evidence>
<dbReference type="RefSeq" id="WP_074694005.1">
    <property type="nucleotide sequence ID" value="NZ_FNOJ01000047.1"/>
</dbReference>
<organism evidence="1 2">
    <name type="scientific">Alicyclobacillus hesperidum</name>
    <dbReference type="NCBI Taxonomy" id="89784"/>
    <lineage>
        <taxon>Bacteria</taxon>
        <taxon>Bacillati</taxon>
        <taxon>Bacillota</taxon>
        <taxon>Bacilli</taxon>
        <taxon>Bacillales</taxon>
        <taxon>Alicyclobacillaceae</taxon>
        <taxon>Alicyclobacillus</taxon>
    </lineage>
</organism>
<evidence type="ECO:0000313" key="2">
    <source>
        <dbReference type="Proteomes" id="UP000182589"/>
    </source>
</evidence>